<dbReference type="GO" id="GO:0055037">
    <property type="term" value="C:recycling endosome"/>
    <property type="evidence" value="ECO:0007669"/>
    <property type="project" value="TreeGrafter"/>
</dbReference>
<gene>
    <name evidence="1" type="ORF">DYB32_001493</name>
</gene>
<dbReference type="VEuPathDB" id="FungiDB:H310_05017"/>
<dbReference type="GO" id="GO:0005085">
    <property type="term" value="F:guanyl-nucleotide exchange factor activity"/>
    <property type="evidence" value="ECO:0007669"/>
    <property type="project" value="InterPro"/>
</dbReference>
<dbReference type="PANTHER" id="PTHR13677:SF0">
    <property type="entry name" value="LD41638P"/>
    <property type="match status" value="1"/>
</dbReference>
<dbReference type="EMBL" id="QUSY01000067">
    <property type="protein sequence ID" value="RHY33606.1"/>
    <property type="molecule type" value="Genomic_DNA"/>
</dbReference>
<comment type="caution">
    <text evidence="1">The sequence shown here is derived from an EMBL/GenBank/DDBJ whole genome shotgun (WGS) entry which is preliminary data.</text>
</comment>
<name>A0A3R6YEM5_9STRA</name>
<sequence length="376" mass="41823">MSITVSNYWGVIAIASVVFDIDVGQSLDMVYPEAVALSAEVKQSIAYLALPHSNKLVEGDTQFSFRVRRQDASLNADSCTSTDSDATSLSPSFYYGFVLFRQRKDATQSRGYFQKSMVVLTEVPFVGLYDRVLRIVGPLFFQVGNPLLQALYENFGQWPAPVANSTMALQVAGTVVTFVVPKTISYQDATLYTRRWSIDDESFDVELGDVVDEATDDDRVGATTDKTIIQNGKFCIVHSTDVSASEAVPPPLCFADWLNLNELGMSFEEFLAALGKRSLKLPFALRTTKAKVKMLYARFIASPHFQPWFNYRRNECIEAFDGMLHTLRGTISSQDLMREPSGIGMALPALYTLAAQVSDVPNYLCCLTSKCRRSTR</sequence>
<keyword evidence="2" id="KW-1185">Reference proteome</keyword>
<organism evidence="1 2">
    <name type="scientific">Aphanomyces invadans</name>
    <dbReference type="NCBI Taxonomy" id="157072"/>
    <lineage>
        <taxon>Eukaryota</taxon>
        <taxon>Sar</taxon>
        <taxon>Stramenopiles</taxon>
        <taxon>Oomycota</taxon>
        <taxon>Saprolegniomycetes</taxon>
        <taxon>Saprolegniales</taxon>
        <taxon>Verrucalvaceae</taxon>
        <taxon>Aphanomyces</taxon>
    </lineage>
</organism>
<evidence type="ECO:0000313" key="1">
    <source>
        <dbReference type="EMBL" id="RHY33606.1"/>
    </source>
</evidence>
<accession>A0A3R6YEM5</accession>
<dbReference type="InterPro" id="IPR024224">
    <property type="entry name" value="DENND6"/>
</dbReference>
<evidence type="ECO:0008006" key="3">
    <source>
        <dbReference type="Google" id="ProtNLM"/>
    </source>
</evidence>
<proteinExistence type="predicted"/>
<dbReference type="PANTHER" id="PTHR13677">
    <property type="entry name" value="LD41638P"/>
    <property type="match status" value="1"/>
</dbReference>
<reference evidence="1 2" key="1">
    <citation type="submission" date="2018-08" db="EMBL/GenBank/DDBJ databases">
        <title>Aphanomyces genome sequencing and annotation.</title>
        <authorList>
            <person name="Minardi D."/>
            <person name="Oidtmann B."/>
            <person name="Van Der Giezen M."/>
            <person name="Studholme D.J."/>
        </authorList>
    </citation>
    <scope>NUCLEOTIDE SEQUENCE [LARGE SCALE GENOMIC DNA]</scope>
    <source>
        <strain evidence="1 2">NJM0002</strain>
    </source>
</reference>
<dbReference type="Proteomes" id="UP000285060">
    <property type="component" value="Unassembled WGS sequence"/>
</dbReference>
<evidence type="ECO:0000313" key="2">
    <source>
        <dbReference type="Proteomes" id="UP000285060"/>
    </source>
</evidence>
<protein>
    <recommendedName>
        <fullName evidence="3">UDENN domain-containing protein</fullName>
    </recommendedName>
</protein>
<dbReference type="AlphaFoldDB" id="A0A3R6YEM5"/>